<dbReference type="AlphaFoldDB" id="A0A8H3BWM9"/>
<organism evidence="1 2">
    <name type="scientific">Rhizoctonia solani</name>
    <dbReference type="NCBI Taxonomy" id="456999"/>
    <lineage>
        <taxon>Eukaryota</taxon>
        <taxon>Fungi</taxon>
        <taxon>Dikarya</taxon>
        <taxon>Basidiomycota</taxon>
        <taxon>Agaricomycotina</taxon>
        <taxon>Agaricomycetes</taxon>
        <taxon>Cantharellales</taxon>
        <taxon>Ceratobasidiaceae</taxon>
        <taxon>Rhizoctonia</taxon>
    </lineage>
</organism>
<accession>A0A8H3BWM9</accession>
<evidence type="ECO:0000313" key="1">
    <source>
        <dbReference type="EMBL" id="CAE6465894.1"/>
    </source>
</evidence>
<proteinExistence type="predicted"/>
<name>A0A8H3BWM9_9AGAM</name>
<protein>
    <submittedName>
        <fullName evidence="1">Uncharacterized protein</fullName>
    </submittedName>
</protein>
<dbReference type="Proteomes" id="UP000663841">
    <property type="component" value="Unassembled WGS sequence"/>
</dbReference>
<evidence type="ECO:0000313" key="2">
    <source>
        <dbReference type="Proteomes" id="UP000663841"/>
    </source>
</evidence>
<reference evidence="1" key="1">
    <citation type="submission" date="2021-01" db="EMBL/GenBank/DDBJ databases">
        <authorList>
            <person name="Kaushik A."/>
        </authorList>
    </citation>
    <scope>NUCLEOTIDE SEQUENCE</scope>
    <source>
        <strain evidence="1">AG3-T5</strain>
    </source>
</reference>
<gene>
    <name evidence="1" type="ORF">RDB_LOCUS164503</name>
</gene>
<dbReference type="InterPro" id="IPR021858">
    <property type="entry name" value="Fun_TF"/>
</dbReference>
<dbReference type="EMBL" id="CAJMWW010000313">
    <property type="protein sequence ID" value="CAE6465894.1"/>
    <property type="molecule type" value="Genomic_DNA"/>
</dbReference>
<comment type="caution">
    <text evidence="1">The sequence shown here is derived from an EMBL/GenBank/DDBJ whole genome shotgun (WGS) entry which is preliminary data.</text>
</comment>
<sequence>MDVGLSIVTNRPQLFRYDVSYTADVHERMLKLDHTADYGLEWLYGIPDRFILLFAWINGLREDFYGREVNLDIVARVEEQIRNERIGQKLHTASDSDPVFRIRRLVVQEALCGASASDSRVEKAFSIAIRLIRETKPGRNPDAFLFIPMLTCGVAARNEKDRETFTQRIFAVRECSVPGIVGNGGARVLQDVWRRTNAQGRPAVWADFTEFYRRVVGV</sequence>
<dbReference type="Pfam" id="PF11951">
    <property type="entry name" value="Fungal_trans_2"/>
    <property type="match status" value="1"/>
</dbReference>